<comment type="subcellular location">
    <subcellularLocation>
        <location evidence="8">Cytoplasm</location>
    </subcellularLocation>
</comment>
<gene>
    <name evidence="8" type="primary">nadK</name>
    <name evidence="9" type="ORF">ACFP1G_00950</name>
</gene>
<evidence type="ECO:0000313" key="9">
    <source>
        <dbReference type="EMBL" id="MFC6206062.1"/>
    </source>
</evidence>
<evidence type="ECO:0000313" key="10">
    <source>
        <dbReference type="Proteomes" id="UP001596254"/>
    </source>
</evidence>
<protein>
    <recommendedName>
        <fullName evidence="8">NAD kinase</fullName>
        <ecNumber evidence="8">2.7.1.23</ecNumber>
    </recommendedName>
    <alternativeName>
        <fullName evidence="8">ATP-dependent NAD kinase</fullName>
    </alternativeName>
</protein>
<keyword evidence="3 8" id="KW-0418">Kinase</keyword>
<name>A0ABW1SPN0_9LACO</name>
<evidence type="ECO:0000256" key="8">
    <source>
        <dbReference type="HAMAP-Rule" id="MF_00361"/>
    </source>
</evidence>
<dbReference type="SUPFAM" id="SSF111331">
    <property type="entry name" value="NAD kinase/diacylglycerol kinase-like"/>
    <property type="match status" value="1"/>
</dbReference>
<organism evidence="9 10">
    <name type="scientific">Levilactobacillus tongjiangensis</name>
    <dbReference type="NCBI Taxonomy" id="2486023"/>
    <lineage>
        <taxon>Bacteria</taxon>
        <taxon>Bacillati</taxon>
        <taxon>Bacillota</taxon>
        <taxon>Bacilli</taxon>
        <taxon>Lactobacillales</taxon>
        <taxon>Lactobacillaceae</taxon>
        <taxon>Levilactobacillus</taxon>
    </lineage>
</organism>
<dbReference type="HAMAP" id="MF_00361">
    <property type="entry name" value="NAD_kinase"/>
    <property type="match status" value="1"/>
</dbReference>
<comment type="catalytic activity">
    <reaction evidence="7 8">
        <text>NAD(+) + ATP = ADP + NADP(+) + H(+)</text>
        <dbReference type="Rhea" id="RHEA:18629"/>
        <dbReference type="ChEBI" id="CHEBI:15378"/>
        <dbReference type="ChEBI" id="CHEBI:30616"/>
        <dbReference type="ChEBI" id="CHEBI:57540"/>
        <dbReference type="ChEBI" id="CHEBI:58349"/>
        <dbReference type="ChEBI" id="CHEBI:456216"/>
        <dbReference type="EC" id="2.7.1.23"/>
    </reaction>
</comment>
<comment type="caution">
    <text evidence="8">Lacks conserved residue(s) required for the propagation of feature annotation.</text>
</comment>
<keyword evidence="1 8" id="KW-0808">Transferase</keyword>
<evidence type="ECO:0000256" key="5">
    <source>
        <dbReference type="ARBA" id="ARBA00022857"/>
    </source>
</evidence>
<keyword evidence="6 8" id="KW-0520">NAD</keyword>
<evidence type="ECO:0000256" key="1">
    <source>
        <dbReference type="ARBA" id="ARBA00022679"/>
    </source>
</evidence>
<evidence type="ECO:0000256" key="2">
    <source>
        <dbReference type="ARBA" id="ARBA00022741"/>
    </source>
</evidence>
<evidence type="ECO:0000256" key="4">
    <source>
        <dbReference type="ARBA" id="ARBA00022840"/>
    </source>
</evidence>
<accession>A0ABW1SPN0</accession>
<dbReference type="EC" id="2.7.1.23" evidence="8"/>
<keyword evidence="2 8" id="KW-0547">Nucleotide-binding</keyword>
<dbReference type="Gene3D" id="2.60.200.30">
    <property type="entry name" value="Probable inorganic polyphosphate/atp-NAD kinase, domain 2"/>
    <property type="match status" value="1"/>
</dbReference>
<dbReference type="PANTHER" id="PTHR20275:SF0">
    <property type="entry name" value="NAD KINASE"/>
    <property type="match status" value="1"/>
</dbReference>
<comment type="cofactor">
    <cofactor evidence="8">
        <name>a divalent metal cation</name>
        <dbReference type="ChEBI" id="CHEBI:60240"/>
    </cofactor>
</comment>
<dbReference type="InterPro" id="IPR017437">
    <property type="entry name" value="ATP-NAD_kinase_PpnK-typ_C"/>
</dbReference>
<dbReference type="GO" id="GO:0003951">
    <property type="term" value="F:NAD+ kinase activity"/>
    <property type="evidence" value="ECO:0007669"/>
    <property type="project" value="UniProtKB-EC"/>
</dbReference>
<dbReference type="PANTHER" id="PTHR20275">
    <property type="entry name" value="NAD KINASE"/>
    <property type="match status" value="1"/>
</dbReference>
<feature type="binding site" evidence="8">
    <location>
        <begin position="190"/>
        <end position="195"/>
    </location>
    <ligand>
        <name>NAD(+)</name>
        <dbReference type="ChEBI" id="CHEBI:57540"/>
    </ligand>
</feature>
<feature type="binding site" evidence="8">
    <location>
        <position position="179"/>
    </location>
    <ligand>
        <name>NAD(+)</name>
        <dbReference type="ChEBI" id="CHEBI:57540"/>
    </ligand>
</feature>
<reference evidence="10" key="1">
    <citation type="journal article" date="2019" name="Int. J. Syst. Evol. Microbiol.">
        <title>The Global Catalogue of Microorganisms (GCM) 10K type strain sequencing project: providing services to taxonomists for standard genome sequencing and annotation.</title>
        <authorList>
            <consortium name="The Broad Institute Genomics Platform"/>
            <consortium name="The Broad Institute Genome Sequencing Center for Infectious Disease"/>
            <person name="Wu L."/>
            <person name="Ma J."/>
        </authorList>
    </citation>
    <scope>NUCLEOTIDE SEQUENCE [LARGE SCALE GENOMIC DNA]</scope>
    <source>
        <strain evidence="10">CCM 8905</strain>
    </source>
</reference>
<feature type="binding site" evidence="8">
    <location>
        <begin position="151"/>
        <end position="152"/>
    </location>
    <ligand>
        <name>NAD(+)</name>
        <dbReference type="ChEBI" id="CHEBI:57540"/>
    </ligand>
</feature>
<keyword evidence="5 8" id="KW-0521">NADP</keyword>
<dbReference type="EMBL" id="JBHSSK010000004">
    <property type="protein sequence ID" value="MFC6206062.1"/>
    <property type="molecule type" value="Genomic_DNA"/>
</dbReference>
<evidence type="ECO:0000256" key="7">
    <source>
        <dbReference type="ARBA" id="ARBA00047925"/>
    </source>
</evidence>
<feature type="binding site" evidence="8">
    <location>
        <position position="177"/>
    </location>
    <ligand>
        <name>NAD(+)</name>
        <dbReference type="ChEBI" id="CHEBI:57540"/>
    </ligand>
</feature>
<dbReference type="Pfam" id="PF20143">
    <property type="entry name" value="NAD_kinase_C"/>
    <property type="match status" value="1"/>
</dbReference>
<dbReference type="Pfam" id="PF01513">
    <property type="entry name" value="NAD_kinase"/>
    <property type="match status" value="1"/>
</dbReference>
<proteinExistence type="inferred from homology"/>
<feature type="active site" description="Proton acceptor" evidence="8">
    <location>
        <position position="74"/>
    </location>
</feature>
<comment type="function">
    <text evidence="8">Involved in the regulation of the intracellular balance of NAD and NADP, and is a key enzyme in the biosynthesis of NADP. Catalyzes specifically the phosphorylation on 2'-hydroxyl of the adenosine moiety of NAD to yield NADP.</text>
</comment>
<dbReference type="RefSeq" id="WP_382338520.1">
    <property type="nucleotide sequence ID" value="NZ_JBHSSK010000004.1"/>
</dbReference>
<dbReference type="InterPro" id="IPR017438">
    <property type="entry name" value="ATP-NAD_kinase_N"/>
</dbReference>
<sequence>MKKFKRHNSIPRKKTVTHHQFLIRARKNDMKVSIFGNNGSASQRVATALKTGLTAAGIEIDSLNPDIVVTVGGDGTLLSAFHHYSDRLDKIRFVGIHTGHLGFYTDWRDYEVQDLIDSLVEDNGQSVSYPLLTIEVEYADGTHSDQTLALNESTIKKVSGTMVADVYIKGELFESFRGDGLCISTPTGSTAYNKSVGGAVINPRFNAIQMAEIASINNRVFRTLGSPLIIPADEWIRIEPAKSTDNVLMCDQLSIEGRPIKAINYQIARQRISFAEYRHTHFWQRVETSFIGRERP</sequence>
<dbReference type="NCBIfam" id="NF003424">
    <property type="entry name" value="PRK04885.1"/>
    <property type="match status" value="1"/>
</dbReference>
<evidence type="ECO:0000256" key="3">
    <source>
        <dbReference type="ARBA" id="ARBA00022777"/>
    </source>
</evidence>
<dbReference type="InterPro" id="IPR002504">
    <property type="entry name" value="NADK"/>
</dbReference>
<feature type="binding site" evidence="8">
    <location>
        <position position="214"/>
    </location>
    <ligand>
        <name>NAD(+)</name>
        <dbReference type="ChEBI" id="CHEBI:57540"/>
    </ligand>
</feature>
<dbReference type="InterPro" id="IPR016064">
    <property type="entry name" value="NAD/diacylglycerol_kinase_sf"/>
</dbReference>
<feature type="binding site" evidence="8">
    <location>
        <begin position="74"/>
        <end position="75"/>
    </location>
    <ligand>
        <name>NAD(+)</name>
        <dbReference type="ChEBI" id="CHEBI:57540"/>
    </ligand>
</feature>
<evidence type="ECO:0000256" key="6">
    <source>
        <dbReference type="ARBA" id="ARBA00023027"/>
    </source>
</evidence>
<dbReference type="Proteomes" id="UP001596254">
    <property type="component" value="Unassembled WGS sequence"/>
</dbReference>
<keyword evidence="8" id="KW-0963">Cytoplasm</keyword>
<comment type="caution">
    <text evidence="9">The sequence shown here is derived from an EMBL/GenBank/DDBJ whole genome shotgun (WGS) entry which is preliminary data.</text>
</comment>
<comment type="similarity">
    <text evidence="8">Belongs to the NAD kinase family.</text>
</comment>
<keyword evidence="4 8" id="KW-0067">ATP-binding</keyword>
<dbReference type="Gene3D" id="3.40.50.10330">
    <property type="entry name" value="Probable inorganic polyphosphate/atp-NAD kinase, domain 1"/>
    <property type="match status" value="1"/>
</dbReference>
<keyword evidence="10" id="KW-1185">Reference proteome</keyword>